<feature type="domain" description="Sigma-54 factor interaction" evidence="10">
    <location>
        <begin position="385"/>
        <end position="614"/>
    </location>
</feature>
<dbReference type="InterPro" id="IPR025944">
    <property type="entry name" value="Sigma_54_int_dom_CS"/>
</dbReference>
<keyword evidence="8" id="KW-0129">CBS domain</keyword>
<keyword evidence="2" id="KW-0058">Aromatic hydrocarbons catabolism</keyword>
<feature type="coiled-coil region" evidence="9">
    <location>
        <begin position="351"/>
        <end position="378"/>
    </location>
</feature>
<dbReference type="InterPro" id="IPR025662">
    <property type="entry name" value="Sigma_54_int_dom_ATP-bd_1"/>
</dbReference>
<reference evidence="15" key="1">
    <citation type="journal article" date="2013" name="Genome Announc.">
        <title>Genome Sequence of Halanaerobium saccharolyticum subsp. saccharolyticum Strain DSM 6643T, a Halophilic Hydrogen-Producing Bacterium.</title>
        <authorList>
            <person name="Kivisto A."/>
            <person name="Larjo A."/>
            <person name="Ciranna A."/>
            <person name="Santala V."/>
            <person name="Roos C."/>
            <person name="Karp M."/>
        </authorList>
    </citation>
    <scope>NUCLEOTIDE SEQUENCE [LARGE SCALE GENOMIC DNA]</scope>
    <source>
        <strain evidence="15">DSM 6643</strain>
    </source>
</reference>
<evidence type="ECO:0000313" key="15">
    <source>
        <dbReference type="Proteomes" id="UP000012063"/>
    </source>
</evidence>
<evidence type="ECO:0000256" key="8">
    <source>
        <dbReference type="PROSITE-ProRule" id="PRU00703"/>
    </source>
</evidence>
<dbReference type="Gene3D" id="3.10.580.10">
    <property type="entry name" value="CBS-domain"/>
    <property type="match status" value="1"/>
</dbReference>
<evidence type="ECO:0000259" key="11">
    <source>
        <dbReference type="PROSITE" id="PS50112"/>
    </source>
</evidence>
<dbReference type="InterPro" id="IPR025943">
    <property type="entry name" value="Sigma_54_int_dom_ATP-bd_2"/>
</dbReference>
<organism evidence="14 15">
    <name type="scientific">Halanaerobium saccharolyticum subsp. saccharolyticum DSM 6643</name>
    <dbReference type="NCBI Taxonomy" id="1293054"/>
    <lineage>
        <taxon>Bacteria</taxon>
        <taxon>Bacillati</taxon>
        <taxon>Bacillota</taxon>
        <taxon>Clostridia</taxon>
        <taxon>Halanaerobiales</taxon>
        <taxon>Halanaerobiaceae</taxon>
        <taxon>Halanaerobium</taxon>
    </lineage>
</organism>
<dbReference type="Pfam" id="PF00571">
    <property type="entry name" value="CBS"/>
    <property type="match status" value="2"/>
</dbReference>
<dbReference type="SUPFAM" id="SSF54631">
    <property type="entry name" value="CBS-domain pair"/>
    <property type="match status" value="1"/>
</dbReference>
<evidence type="ECO:0000256" key="9">
    <source>
        <dbReference type="SAM" id="Coils"/>
    </source>
</evidence>
<dbReference type="Pfam" id="PF25601">
    <property type="entry name" value="AAA_lid_14"/>
    <property type="match status" value="1"/>
</dbReference>
<dbReference type="InterPro" id="IPR009057">
    <property type="entry name" value="Homeodomain-like_sf"/>
</dbReference>
<dbReference type="PROSITE" id="PS50045">
    <property type="entry name" value="SIGMA54_INTERACT_4"/>
    <property type="match status" value="1"/>
</dbReference>
<dbReference type="Gene3D" id="1.10.8.60">
    <property type="match status" value="1"/>
</dbReference>
<dbReference type="InterPro" id="IPR002078">
    <property type="entry name" value="Sigma_54_int"/>
</dbReference>
<dbReference type="InterPro" id="IPR030828">
    <property type="entry name" value="HTH_TyrR"/>
</dbReference>
<dbReference type="GO" id="GO:0005524">
    <property type="term" value="F:ATP binding"/>
    <property type="evidence" value="ECO:0007669"/>
    <property type="project" value="UniProtKB-KW"/>
</dbReference>
<dbReference type="Pfam" id="PF00989">
    <property type="entry name" value="PAS"/>
    <property type="match status" value="2"/>
</dbReference>
<evidence type="ECO:0000256" key="2">
    <source>
        <dbReference type="ARBA" id="ARBA00022797"/>
    </source>
</evidence>
<protein>
    <recommendedName>
        <fullName evidence="7">HTH-type transcriptional regulatory protein TyrR</fullName>
    </recommendedName>
</protein>
<dbReference type="GO" id="GO:0003938">
    <property type="term" value="F:IMP dehydrogenase activity"/>
    <property type="evidence" value="ECO:0007669"/>
    <property type="project" value="UniProtKB-EC"/>
</dbReference>
<dbReference type="GO" id="GO:0003677">
    <property type="term" value="F:DNA binding"/>
    <property type="evidence" value="ECO:0007669"/>
    <property type="project" value="UniProtKB-KW"/>
</dbReference>
<feature type="domain" description="CBS" evidence="13">
    <location>
        <begin position="7"/>
        <end position="63"/>
    </location>
</feature>
<dbReference type="PROSITE" id="PS50113">
    <property type="entry name" value="PAC"/>
    <property type="match status" value="1"/>
</dbReference>
<dbReference type="PROSITE" id="PS00688">
    <property type="entry name" value="SIGMA54_INTERACT_3"/>
    <property type="match status" value="1"/>
</dbReference>
<sequence>MKVFQAMTKDPMTLTPDSTIKMAAKIFYNNKIDGAPVVSKEKKVIGIFTKSHIMKSSIEGINTNNKIETIMTKDVITVSKNQSLEEVWNIKVGRLPVVDDNNKLIGILTRTDLLTNFSDKYKKIAEKYNAIFNFTHNGIISVNLDSKIVSCNQAAKNMLEKKQEDLVGQKLTDLIPDNGIKEVIESQTKSLSQKVKYKDKTFLTNRSPLYKDGKIDGAISVFQDISELEEVSKELNYVKNLNKELDAIIESVSDGIYITNGNGDTLRINSSYEKITGIKSEEVLGKNMKELVENGVFSESVTFKVLEKKAPVSVMHEIKTGQKVLSTGHPVFNDEGNIVRVVTTARDVKELNHLKQELNEAKKLSEKYYSELEKLRKQQIQMDDIIFKSNKMKNIIDLSIQMGRVDSTIFITGESGVGKEVVANVIHESSERTSGSLIKVNCGAIPDNLLEAELFGYSEGSFTGAKKGGKPGMFELADGGTLFLDEIAELPLNLQVKLLRVLQEEEIIRVGGTNTIKIDVRIIAATNQDLNKMLKKGEFREDLFYRLNVVPINIPPLRERREDISQLIYKFLDDFNKKYKKNKKITLDTINFLENYEWPGNVRELKNLIERFVVISEEDTIDLNFLPNTIYNKKEKNNYYLNEIMPLRKAIAIAEKSLLEKAFSKFDTTYQVAKVLEVSQPTIVRKKKKYDIK</sequence>
<dbReference type="InterPro" id="IPR000644">
    <property type="entry name" value="CBS_dom"/>
</dbReference>
<dbReference type="CDD" id="cd00009">
    <property type="entry name" value="AAA"/>
    <property type="match status" value="1"/>
</dbReference>
<evidence type="ECO:0000256" key="7">
    <source>
        <dbReference type="ARBA" id="ARBA00029500"/>
    </source>
</evidence>
<dbReference type="InParanoid" id="M5EAT3"/>
<proteinExistence type="predicted"/>
<dbReference type="InterPro" id="IPR035965">
    <property type="entry name" value="PAS-like_dom_sf"/>
</dbReference>
<dbReference type="eggNOG" id="COG3829">
    <property type="taxonomic scope" value="Bacteria"/>
</dbReference>
<dbReference type="InterPro" id="IPR003593">
    <property type="entry name" value="AAA+_ATPase"/>
</dbReference>
<evidence type="ECO:0000256" key="1">
    <source>
        <dbReference type="ARBA" id="ARBA00022741"/>
    </source>
</evidence>
<dbReference type="Gene3D" id="3.30.450.20">
    <property type="entry name" value="PAS domain"/>
    <property type="match status" value="2"/>
</dbReference>
<evidence type="ECO:0000259" key="12">
    <source>
        <dbReference type="PROSITE" id="PS50113"/>
    </source>
</evidence>
<dbReference type="AlphaFoldDB" id="M5EAT3"/>
<dbReference type="Pfam" id="PF00158">
    <property type="entry name" value="Sigma54_activat"/>
    <property type="match status" value="1"/>
</dbReference>
<keyword evidence="3" id="KW-0067">ATP-binding</keyword>
<dbReference type="FunCoup" id="M5EAT3">
    <property type="interactions" value="216"/>
</dbReference>
<dbReference type="Gene3D" id="1.10.10.60">
    <property type="entry name" value="Homeodomain-like"/>
    <property type="match status" value="1"/>
</dbReference>
<dbReference type="InterPro" id="IPR027417">
    <property type="entry name" value="P-loop_NTPase"/>
</dbReference>
<dbReference type="PROSITE" id="PS50112">
    <property type="entry name" value="PAS"/>
    <property type="match status" value="2"/>
</dbReference>
<evidence type="ECO:0000256" key="3">
    <source>
        <dbReference type="ARBA" id="ARBA00022840"/>
    </source>
</evidence>
<dbReference type="OrthoDB" id="9803970at2"/>
<keyword evidence="15" id="KW-1185">Reference proteome</keyword>
<keyword evidence="6" id="KW-0804">Transcription</keyword>
<dbReference type="NCBIfam" id="TIGR00229">
    <property type="entry name" value="sensory_box"/>
    <property type="match status" value="2"/>
</dbReference>
<dbReference type="InterPro" id="IPR058031">
    <property type="entry name" value="AAA_lid_NorR"/>
</dbReference>
<dbReference type="InterPro" id="IPR046342">
    <property type="entry name" value="CBS_dom_sf"/>
</dbReference>
<dbReference type="Proteomes" id="UP000012063">
    <property type="component" value="Unassembled WGS sequence"/>
</dbReference>
<dbReference type="PROSITE" id="PS51371">
    <property type="entry name" value="CBS"/>
    <property type="match status" value="2"/>
</dbReference>
<accession>M5EAT3</accession>
<dbReference type="FunFam" id="3.40.50.300:FF:000006">
    <property type="entry name" value="DNA-binding transcriptional regulator NtrC"/>
    <property type="match status" value="1"/>
</dbReference>
<keyword evidence="14" id="KW-0560">Oxidoreductase</keyword>
<dbReference type="SMART" id="SM00116">
    <property type="entry name" value="CBS"/>
    <property type="match status" value="2"/>
</dbReference>
<dbReference type="PROSITE" id="PS00675">
    <property type="entry name" value="SIGMA54_INTERACT_1"/>
    <property type="match status" value="1"/>
</dbReference>
<evidence type="ECO:0000259" key="10">
    <source>
        <dbReference type="PROSITE" id="PS50045"/>
    </source>
</evidence>
<dbReference type="SUPFAM" id="SSF46689">
    <property type="entry name" value="Homeodomain-like"/>
    <property type="match status" value="1"/>
</dbReference>
<dbReference type="PANTHER" id="PTHR32071">
    <property type="entry name" value="TRANSCRIPTIONAL REGULATORY PROTEIN"/>
    <property type="match status" value="1"/>
</dbReference>
<dbReference type="SUPFAM" id="SSF55785">
    <property type="entry name" value="PYP-like sensor domain (PAS domain)"/>
    <property type="match status" value="2"/>
</dbReference>
<evidence type="ECO:0000259" key="13">
    <source>
        <dbReference type="PROSITE" id="PS51371"/>
    </source>
</evidence>
<dbReference type="InterPro" id="IPR000014">
    <property type="entry name" value="PAS"/>
</dbReference>
<feature type="domain" description="PAS" evidence="11">
    <location>
        <begin position="124"/>
        <end position="194"/>
    </location>
</feature>
<gene>
    <name evidence="14" type="ORF">HSACCH_00216</name>
</gene>
<dbReference type="EMBL" id="CAUI01000005">
    <property type="protein sequence ID" value="CCU77847.1"/>
    <property type="molecule type" value="Genomic_DNA"/>
</dbReference>
<keyword evidence="9" id="KW-0175">Coiled coil</keyword>
<keyword evidence="5" id="KW-0238">DNA-binding</keyword>
<name>M5EAT3_9FIRM</name>
<dbReference type="SUPFAM" id="SSF52540">
    <property type="entry name" value="P-loop containing nucleoside triphosphate hydrolases"/>
    <property type="match status" value="1"/>
</dbReference>
<keyword evidence="4" id="KW-0805">Transcription regulation</keyword>
<dbReference type="GO" id="GO:0006355">
    <property type="term" value="P:regulation of DNA-templated transcription"/>
    <property type="evidence" value="ECO:0007669"/>
    <property type="project" value="InterPro"/>
</dbReference>
<dbReference type="CDD" id="cd00130">
    <property type="entry name" value="PAS"/>
    <property type="match status" value="2"/>
</dbReference>
<dbReference type="PROSITE" id="PS00676">
    <property type="entry name" value="SIGMA54_INTERACT_2"/>
    <property type="match status" value="1"/>
</dbReference>
<evidence type="ECO:0000256" key="6">
    <source>
        <dbReference type="ARBA" id="ARBA00023163"/>
    </source>
</evidence>
<dbReference type="PANTHER" id="PTHR32071:SF57">
    <property type="entry name" value="C4-DICARBOXYLATE TRANSPORT TRANSCRIPTIONAL REGULATORY PROTEIN DCTD"/>
    <property type="match status" value="1"/>
</dbReference>
<dbReference type="STRING" id="1293054.HSACCH_00216"/>
<dbReference type="SMART" id="SM00382">
    <property type="entry name" value="AAA"/>
    <property type="match status" value="1"/>
</dbReference>
<dbReference type="SMART" id="SM00091">
    <property type="entry name" value="PAS"/>
    <property type="match status" value="2"/>
</dbReference>
<evidence type="ECO:0000256" key="5">
    <source>
        <dbReference type="ARBA" id="ARBA00023125"/>
    </source>
</evidence>
<feature type="domain" description="PAS" evidence="11">
    <location>
        <begin position="241"/>
        <end position="292"/>
    </location>
</feature>
<evidence type="ECO:0000256" key="4">
    <source>
        <dbReference type="ARBA" id="ARBA00023015"/>
    </source>
</evidence>
<feature type="domain" description="CBS" evidence="13">
    <location>
        <begin position="71"/>
        <end position="124"/>
    </location>
</feature>
<dbReference type="Gene3D" id="3.40.50.300">
    <property type="entry name" value="P-loop containing nucleotide triphosphate hydrolases"/>
    <property type="match status" value="1"/>
</dbReference>
<feature type="domain" description="PAC" evidence="12">
    <location>
        <begin position="308"/>
        <end position="360"/>
    </location>
</feature>
<dbReference type="Pfam" id="PF18024">
    <property type="entry name" value="HTH_50"/>
    <property type="match status" value="1"/>
</dbReference>
<comment type="caution">
    <text evidence="14">The sequence shown here is derived from an EMBL/GenBank/DDBJ whole genome shotgun (WGS) entry which is preliminary data.</text>
</comment>
<dbReference type="InterPro" id="IPR000700">
    <property type="entry name" value="PAS-assoc_C"/>
</dbReference>
<keyword evidence="1" id="KW-0547">Nucleotide-binding</keyword>
<dbReference type="InterPro" id="IPR013767">
    <property type="entry name" value="PAS_fold"/>
</dbReference>
<evidence type="ECO:0000313" key="14">
    <source>
        <dbReference type="EMBL" id="CCU77847.1"/>
    </source>
</evidence>